<organism evidence="1 2">
    <name type="scientific">Amnimonas aquatica</name>
    <dbReference type="NCBI Taxonomy" id="2094561"/>
    <lineage>
        <taxon>Bacteria</taxon>
        <taxon>Pseudomonadati</taxon>
        <taxon>Pseudomonadota</taxon>
        <taxon>Gammaproteobacteria</taxon>
        <taxon>Moraxellales</taxon>
        <taxon>Moraxellaceae</taxon>
        <taxon>Amnimonas</taxon>
    </lineage>
</organism>
<dbReference type="AlphaFoldDB" id="A0A2P6AQM7"/>
<keyword evidence="2" id="KW-1185">Reference proteome</keyword>
<reference evidence="2" key="1">
    <citation type="submission" date="2018-02" db="EMBL/GenBank/DDBJ databases">
        <title>Genome sequencing of Solimonas sp. HR-BB.</title>
        <authorList>
            <person name="Lee Y."/>
            <person name="Jeon C.O."/>
        </authorList>
    </citation>
    <scope>NUCLEOTIDE SEQUENCE [LARGE SCALE GENOMIC DNA]</scope>
    <source>
        <strain evidence="2">HR-E</strain>
    </source>
</reference>
<feature type="non-terminal residue" evidence="1">
    <location>
        <position position="1"/>
    </location>
</feature>
<name>A0A2P6AQM7_9GAMM</name>
<accession>A0A2P6AQM7</accession>
<protein>
    <submittedName>
        <fullName evidence="1">Methylenetetrahydrofolate reductase</fullName>
    </submittedName>
</protein>
<dbReference type="Proteomes" id="UP000243900">
    <property type="component" value="Unassembled WGS sequence"/>
</dbReference>
<gene>
    <name evidence="1" type="ORF">C5O18_09140</name>
</gene>
<evidence type="ECO:0000313" key="1">
    <source>
        <dbReference type="EMBL" id="PQA31780.1"/>
    </source>
</evidence>
<dbReference type="EMBL" id="PTQZ01000286">
    <property type="protein sequence ID" value="PQA31780.1"/>
    <property type="molecule type" value="Genomic_DNA"/>
</dbReference>
<evidence type="ECO:0000313" key="2">
    <source>
        <dbReference type="Proteomes" id="UP000243900"/>
    </source>
</evidence>
<proteinExistence type="predicted"/>
<sequence length="52" mass="6041">RECVHSVKYRIAKSANQLPVLAQNLIPGIEVGSRHRSSWPEWFEPETLTPRR</sequence>
<comment type="caution">
    <text evidence="1">The sequence shown here is derived from an EMBL/GenBank/DDBJ whole genome shotgun (WGS) entry which is preliminary data.</text>
</comment>